<organism evidence="1 2">
    <name type="scientific">Nephila pilipes</name>
    <name type="common">Giant wood spider</name>
    <name type="synonym">Nephila maculata</name>
    <dbReference type="NCBI Taxonomy" id="299642"/>
    <lineage>
        <taxon>Eukaryota</taxon>
        <taxon>Metazoa</taxon>
        <taxon>Ecdysozoa</taxon>
        <taxon>Arthropoda</taxon>
        <taxon>Chelicerata</taxon>
        <taxon>Arachnida</taxon>
        <taxon>Araneae</taxon>
        <taxon>Araneomorphae</taxon>
        <taxon>Entelegynae</taxon>
        <taxon>Araneoidea</taxon>
        <taxon>Nephilidae</taxon>
        <taxon>Nephila</taxon>
    </lineage>
</organism>
<sequence length="93" mass="10940">MRVQNNKECKTNLQSLNPAETTEDLTHIVSKVIRWGRFIFFLTLVLRDHHLDPVVYLPLFFPFDSRAVKHYLEGLRHPPKFDPTAPQISIRDL</sequence>
<reference evidence="1" key="1">
    <citation type="submission" date="2020-08" db="EMBL/GenBank/DDBJ databases">
        <title>Multicomponent nature underlies the extraordinary mechanical properties of spider dragline silk.</title>
        <authorList>
            <person name="Kono N."/>
            <person name="Nakamura H."/>
            <person name="Mori M."/>
            <person name="Yoshida Y."/>
            <person name="Ohtoshi R."/>
            <person name="Malay A.D."/>
            <person name="Moran D.A.P."/>
            <person name="Tomita M."/>
            <person name="Numata K."/>
            <person name="Arakawa K."/>
        </authorList>
    </citation>
    <scope>NUCLEOTIDE SEQUENCE</scope>
</reference>
<keyword evidence="2" id="KW-1185">Reference proteome</keyword>
<accession>A0A8X6IVS2</accession>
<gene>
    <name evidence="1" type="ORF">NPIL_607211</name>
</gene>
<comment type="caution">
    <text evidence="1">The sequence shown here is derived from an EMBL/GenBank/DDBJ whole genome shotgun (WGS) entry which is preliminary data.</text>
</comment>
<evidence type="ECO:0000313" key="2">
    <source>
        <dbReference type="Proteomes" id="UP000887013"/>
    </source>
</evidence>
<dbReference type="AlphaFoldDB" id="A0A8X6IVS2"/>
<dbReference type="Proteomes" id="UP000887013">
    <property type="component" value="Unassembled WGS sequence"/>
</dbReference>
<dbReference type="EMBL" id="BMAW01093433">
    <property type="protein sequence ID" value="GFS60326.1"/>
    <property type="molecule type" value="Genomic_DNA"/>
</dbReference>
<name>A0A8X6IVS2_NEPPI</name>
<proteinExistence type="predicted"/>
<protein>
    <submittedName>
        <fullName evidence="1">Uncharacterized protein</fullName>
    </submittedName>
</protein>
<evidence type="ECO:0000313" key="1">
    <source>
        <dbReference type="EMBL" id="GFS60326.1"/>
    </source>
</evidence>